<comment type="catalytic activity">
    <reaction evidence="3">
        <text>2 GTP = 3',3'-c-di-GMP + 2 diphosphate</text>
        <dbReference type="Rhea" id="RHEA:24898"/>
        <dbReference type="ChEBI" id="CHEBI:33019"/>
        <dbReference type="ChEBI" id="CHEBI:37565"/>
        <dbReference type="ChEBI" id="CHEBI:58805"/>
        <dbReference type="EC" id="2.7.7.65"/>
    </reaction>
</comment>
<feature type="transmembrane region" description="Helical" evidence="4">
    <location>
        <begin position="156"/>
        <end position="181"/>
    </location>
</feature>
<evidence type="ECO:0000313" key="7">
    <source>
        <dbReference type="Proteomes" id="UP000031631"/>
    </source>
</evidence>
<dbReference type="KEGG" id="tbn:TBH_C0136"/>
<feature type="transmembrane region" description="Helical" evidence="4">
    <location>
        <begin position="12"/>
        <end position="36"/>
    </location>
</feature>
<dbReference type="GO" id="GO:0005886">
    <property type="term" value="C:plasma membrane"/>
    <property type="evidence" value="ECO:0007669"/>
    <property type="project" value="TreeGrafter"/>
</dbReference>
<evidence type="ECO:0000259" key="5">
    <source>
        <dbReference type="PROSITE" id="PS50887"/>
    </source>
</evidence>
<dbReference type="NCBIfam" id="TIGR00254">
    <property type="entry name" value="GGDEF"/>
    <property type="match status" value="1"/>
</dbReference>
<keyword evidence="4" id="KW-1133">Transmembrane helix</keyword>
<keyword evidence="4" id="KW-0472">Membrane</keyword>
<evidence type="ECO:0000256" key="2">
    <source>
        <dbReference type="ARBA" id="ARBA00012528"/>
    </source>
</evidence>
<dbReference type="PANTHER" id="PTHR45138:SF9">
    <property type="entry name" value="DIGUANYLATE CYCLASE DGCM-RELATED"/>
    <property type="match status" value="1"/>
</dbReference>
<keyword evidence="7" id="KW-1185">Reference proteome</keyword>
<dbReference type="InterPro" id="IPR043128">
    <property type="entry name" value="Rev_trsase/Diguanyl_cyclase"/>
</dbReference>
<dbReference type="CDD" id="cd01949">
    <property type="entry name" value="GGDEF"/>
    <property type="match status" value="1"/>
</dbReference>
<dbReference type="EC" id="2.7.7.65" evidence="2"/>
<dbReference type="SMART" id="SM00267">
    <property type="entry name" value="GGDEF"/>
    <property type="match status" value="1"/>
</dbReference>
<feature type="transmembrane region" description="Helical" evidence="4">
    <location>
        <begin position="132"/>
        <end position="150"/>
    </location>
</feature>
<reference evidence="6 7" key="1">
    <citation type="journal article" date="2014" name="PLoS ONE">
        <title>Physiological and genomic features of a novel sulfur-oxidizing gammaproteobacterium belonging to a previously uncultivated symbiotic lineage isolated from a hydrothermal vent.</title>
        <authorList>
            <person name="Nunoura T."/>
            <person name="Takaki Y."/>
            <person name="Kazama H."/>
            <person name="Kakuta J."/>
            <person name="Shimamura S."/>
            <person name="Makita H."/>
            <person name="Hirai M."/>
            <person name="Miyazaki M."/>
            <person name="Takai K."/>
        </authorList>
    </citation>
    <scope>NUCLEOTIDE SEQUENCE [LARGE SCALE GENOMIC DNA]</scope>
    <source>
        <strain evidence="6 7">Hiromi1</strain>
    </source>
</reference>
<evidence type="ECO:0000256" key="1">
    <source>
        <dbReference type="ARBA" id="ARBA00001946"/>
    </source>
</evidence>
<dbReference type="OrthoDB" id="9812260at2"/>
<evidence type="ECO:0000256" key="3">
    <source>
        <dbReference type="ARBA" id="ARBA00034247"/>
    </source>
</evidence>
<sequence>MDHLVQAEKLKLLYHQSFPAIFASLFTGILVCVLLWPVQQHSLLLGWYGVLLLSALARGLLFIRYWYVRPDDASVLSWEKPYFITLLASSLIWGIGAVVIIPAESLLHQVVVFLFLVGMAGGALGVYSAHRAMTLATIGCVLLPMSFWFLMQWQLIPLLLVLGTLLFLVTVFKAGAVLSVAMDRSFRLGHELEAARAAAEYRAHRDALTGLYNRRAFYELGEGMMSNAGEGLMAMIVADLDHFKRINDSWGHPAGDKVLQEVGEIYLGCLRNDDLCARLGGEEFGVLLRVDSLEQACAIAEDLRLCLENQGIDCDGEKLFVTASFGVAAGHEKLEALFRDADSALYRAKMDGRNRVECAHLH</sequence>
<dbReference type="InterPro" id="IPR029787">
    <property type="entry name" value="Nucleotide_cyclase"/>
</dbReference>
<dbReference type="PROSITE" id="PS50887">
    <property type="entry name" value="GGDEF"/>
    <property type="match status" value="1"/>
</dbReference>
<dbReference type="GO" id="GO:0043709">
    <property type="term" value="P:cell adhesion involved in single-species biofilm formation"/>
    <property type="evidence" value="ECO:0007669"/>
    <property type="project" value="TreeGrafter"/>
</dbReference>
<comment type="cofactor">
    <cofactor evidence="1">
        <name>Mg(2+)</name>
        <dbReference type="ChEBI" id="CHEBI:18420"/>
    </cofactor>
</comment>
<feature type="domain" description="GGDEF" evidence="5">
    <location>
        <begin position="231"/>
        <end position="361"/>
    </location>
</feature>
<name>A0A7U6GGA2_9GAMM</name>
<feature type="transmembrane region" description="Helical" evidence="4">
    <location>
        <begin position="82"/>
        <end position="101"/>
    </location>
</feature>
<keyword evidence="4" id="KW-0812">Transmembrane</keyword>
<dbReference type="FunFam" id="3.30.70.270:FF:000001">
    <property type="entry name" value="Diguanylate cyclase domain protein"/>
    <property type="match status" value="1"/>
</dbReference>
<accession>A0A7U6GGA2</accession>
<dbReference type="InterPro" id="IPR050469">
    <property type="entry name" value="Diguanylate_Cyclase"/>
</dbReference>
<dbReference type="SUPFAM" id="SSF55073">
    <property type="entry name" value="Nucleotide cyclase"/>
    <property type="match status" value="1"/>
</dbReference>
<evidence type="ECO:0000313" key="6">
    <source>
        <dbReference type="EMBL" id="BAO43084.1"/>
    </source>
</evidence>
<gene>
    <name evidence="6" type="ORF">TBH_C0136</name>
</gene>
<dbReference type="GO" id="GO:1902201">
    <property type="term" value="P:negative regulation of bacterial-type flagellum-dependent cell motility"/>
    <property type="evidence" value="ECO:0007669"/>
    <property type="project" value="TreeGrafter"/>
</dbReference>
<evidence type="ECO:0000256" key="4">
    <source>
        <dbReference type="SAM" id="Phobius"/>
    </source>
</evidence>
<organism evidence="6 7">
    <name type="scientific">Thiolapillus brandeum</name>
    <dbReference type="NCBI Taxonomy" id="1076588"/>
    <lineage>
        <taxon>Bacteria</taxon>
        <taxon>Pseudomonadati</taxon>
        <taxon>Pseudomonadota</taxon>
        <taxon>Gammaproteobacteria</taxon>
        <taxon>Chromatiales</taxon>
        <taxon>Sedimenticolaceae</taxon>
        <taxon>Thiolapillus</taxon>
    </lineage>
</organism>
<dbReference type="Proteomes" id="UP000031631">
    <property type="component" value="Chromosome"/>
</dbReference>
<dbReference type="AlphaFoldDB" id="A0A7U6GGA2"/>
<protein>
    <recommendedName>
        <fullName evidence="2">diguanylate cyclase</fullName>
        <ecNumber evidence="2">2.7.7.65</ecNumber>
    </recommendedName>
</protein>
<feature type="transmembrane region" description="Helical" evidence="4">
    <location>
        <begin position="42"/>
        <end position="61"/>
    </location>
</feature>
<dbReference type="GO" id="GO:0052621">
    <property type="term" value="F:diguanylate cyclase activity"/>
    <property type="evidence" value="ECO:0007669"/>
    <property type="project" value="UniProtKB-EC"/>
</dbReference>
<feature type="transmembrane region" description="Helical" evidence="4">
    <location>
        <begin position="107"/>
        <end position="127"/>
    </location>
</feature>
<dbReference type="Gene3D" id="3.30.70.270">
    <property type="match status" value="1"/>
</dbReference>
<dbReference type="InterPro" id="IPR000160">
    <property type="entry name" value="GGDEF_dom"/>
</dbReference>
<dbReference type="RefSeq" id="WP_052469751.1">
    <property type="nucleotide sequence ID" value="NZ_AP012273.1"/>
</dbReference>
<dbReference type="EMBL" id="AP012273">
    <property type="protein sequence ID" value="BAO43084.1"/>
    <property type="molecule type" value="Genomic_DNA"/>
</dbReference>
<dbReference type="Pfam" id="PF00990">
    <property type="entry name" value="GGDEF"/>
    <property type="match status" value="1"/>
</dbReference>
<proteinExistence type="predicted"/>
<dbReference type="PANTHER" id="PTHR45138">
    <property type="entry name" value="REGULATORY COMPONENTS OF SENSORY TRANSDUCTION SYSTEM"/>
    <property type="match status" value="1"/>
</dbReference>